<keyword evidence="3" id="KW-1185">Reference proteome</keyword>
<keyword evidence="1" id="KW-0812">Transmembrane</keyword>
<reference evidence="2 3" key="1">
    <citation type="submission" date="2018-02" db="EMBL/GenBank/DDBJ databases">
        <title>Draft genome sequence of Ochrobactrum oryzae found in Brazil.</title>
        <authorList>
            <person name="Cerdeira L."/>
            <person name="Andrade F."/>
            <person name="Zacariotto T."/>
            <person name="Barbosa B."/>
            <person name="Santos S."/>
            <person name="Cassetari V."/>
            <person name="Lincopan N."/>
        </authorList>
    </citation>
    <scope>NUCLEOTIDE SEQUENCE [LARGE SCALE GENOMIC DNA]</scope>
    <source>
        <strain evidence="2 3">OA447</strain>
    </source>
</reference>
<feature type="transmembrane region" description="Helical" evidence="1">
    <location>
        <begin position="74"/>
        <end position="94"/>
    </location>
</feature>
<dbReference type="InterPro" id="IPR023393">
    <property type="entry name" value="START-like_dom_sf"/>
</dbReference>
<gene>
    <name evidence="2" type="ORF">C3731_00615</name>
</gene>
<keyword evidence="1" id="KW-0472">Membrane</keyword>
<feature type="transmembrane region" description="Helical" evidence="1">
    <location>
        <begin position="15"/>
        <end position="35"/>
    </location>
</feature>
<dbReference type="OrthoDB" id="315686at2"/>
<proteinExistence type="predicted"/>
<dbReference type="CDD" id="cd07812">
    <property type="entry name" value="SRPBCC"/>
    <property type="match status" value="1"/>
</dbReference>
<feature type="transmembrane region" description="Helical" evidence="1">
    <location>
        <begin position="41"/>
        <end position="62"/>
    </location>
</feature>
<comment type="caution">
    <text evidence="2">The sequence shown here is derived from an EMBL/GenBank/DDBJ whole genome shotgun (WGS) entry which is preliminary data.</text>
</comment>
<feature type="transmembrane region" description="Helical" evidence="1">
    <location>
        <begin position="100"/>
        <end position="122"/>
    </location>
</feature>
<dbReference type="SUPFAM" id="SSF55961">
    <property type="entry name" value="Bet v1-like"/>
    <property type="match status" value="1"/>
</dbReference>
<protein>
    <recommendedName>
        <fullName evidence="4">SRPBCC family protein</fullName>
    </recommendedName>
</protein>
<evidence type="ECO:0008006" key="4">
    <source>
        <dbReference type="Google" id="ProtNLM"/>
    </source>
</evidence>
<evidence type="ECO:0000313" key="3">
    <source>
        <dbReference type="Proteomes" id="UP000238493"/>
    </source>
</evidence>
<dbReference type="EMBL" id="PTRC01000003">
    <property type="protein sequence ID" value="PQA75495.1"/>
    <property type="molecule type" value="Genomic_DNA"/>
</dbReference>
<accession>A0A2S7J5G1</accession>
<dbReference type="RefSeq" id="WP_104753843.1">
    <property type="nucleotide sequence ID" value="NZ_JBHEEO010000011.1"/>
</dbReference>
<dbReference type="Proteomes" id="UP000238493">
    <property type="component" value="Unassembled WGS sequence"/>
</dbReference>
<name>A0A2S7J5G1_9HYPH</name>
<sequence>MKSPETASPETSERLAVAIPIAFVYGLLLYVMIWSRHYVDVMPVIAGLMLLPMAVASLASSLSDPRAQKSLWRHVRMGWAIIAGLVVTSMILFHEAGICVAMAAPFFMVFSALGSAVTLWTIRQFRSRRTTTLVVALPLLVLPAELQMSYTPHDGAVTTVIEIAAAPEVVWQQTVEIRNVRPDELAWTFSHGILGVPQPMDARLNGTGIGAVRDLQWTHGVNFQEIVTQWEENRLLAWDFRFGPGSIPPEVEAHIKVDSTYLKLAQGDYRLEPLANGHTRLTLTTHYQIATPIDFYCDLWGKLFLNDFHGVVLKVIRDRSEKIARRTEGSLDGAA</sequence>
<organism evidence="2 3">
    <name type="scientific">Brucella oryzae</name>
    <dbReference type="NCBI Taxonomy" id="335286"/>
    <lineage>
        <taxon>Bacteria</taxon>
        <taxon>Pseudomonadati</taxon>
        <taxon>Pseudomonadota</taxon>
        <taxon>Alphaproteobacteria</taxon>
        <taxon>Hyphomicrobiales</taxon>
        <taxon>Brucellaceae</taxon>
        <taxon>Brucella/Ochrobactrum group</taxon>
        <taxon>Brucella</taxon>
    </lineage>
</organism>
<evidence type="ECO:0000256" key="1">
    <source>
        <dbReference type="SAM" id="Phobius"/>
    </source>
</evidence>
<evidence type="ECO:0000313" key="2">
    <source>
        <dbReference type="EMBL" id="PQA75495.1"/>
    </source>
</evidence>
<keyword evidence="1" id="KW-1133">Transmembrane helix</keyword>
<dbReference type="Gene3D" id="3.30.530.20">
    <property type="match status" value="1"/>
</dbReference>
<dbReference type="AlphaFoldDB" id="A0A2S7J5G1"/>